<evidence type="ECO:0000313" key="5">
    <source>
        <dbReference type="EMBL" id="PYI17135.1"/>
    </source>
</evidence>
<feature type="domain" description="GDP/GTP exchange factor Sec2 N-terminal" evidence="4">
    <location>
        <begin position="126"/>
        <end position="265"/>
    </location>
</feature>
<feature type="region of interest" description="Disordered" evidence="3">
    <location>
        <begin position="16"/>
        <end position="107"/>
    </location>
</feature>
<sequence>MADFIAFHTYYTRHNFLSPSNMLPRPTSHRRSLSSENRSLSPDRTITKARSTNDLSEIVTEKPTPGVRSSSVGNFPDTNFNTLKDPRLASSAESSETASTTQSHHPDLSNEVAALSVKLVQAINNQTTLDDSLVATRQELEQAQKKIRSLESENEKYRRDVEQQVLIKKADVDYEMLRLQAALAEEKAQRALAEKEKKGIEQELETLTAALFEEANKMVAAAKLEREAVEKKNDQLRAQVKDTEALLASHQEQLAELKSVLQGMNVAKDDADARTIISTAPSSPAAPMRPPSIRKNVDSSAAPEDIIAVEDITPGPSTSFPHLIKAVCRTDIQAYEDFRELFTTSRLSKPPSRATSGSYAGLNVMSLASLSTGGFGSASSSPAKSNTHSPSGSVSSPQPVTSHIPLKETRFYKRVVVEDIEPTLRLDAAPGISWLTRRSVLGGICEGSLLVEPMPSSAKRYEFPCSLCGERRTGSINERTHRFRTSDNETAQRYPLCVLCLEKVRSCCEFTGYLRLILDGHVRIGDAEEEKEAWDETIRLRERMFWSRIGGGIIPLFNQSHRHHAHHESFSSAAEIPLETIVDGPEESLPDLTPEADHASLQIRNIDEVDDALQDKTSLSEDPFVSAPADVEVPVTVSVPDDGTDIEDHEKLFHDTHEQIDGPSDIAQIAHVDEEPQPSVHIEETVISHPATKSGIC</sequence>
<keyword evidence="1 2" id="KW-0175">Coiled coil</keyword>
<dbReference type="EMBL" id="KZ825160">
    <property type="protein sequence ID" value="PYI17135.1"/>
    <property type="molecule type" value="Genomic_DNA"/>
</dbReference>
<protein>
    <submittedName>
        <fullName evidence="5">Sec2p-domain-containing protein</fullName>
    </submittedName>
</protein>
<dbReference type="GO" id="GO:0070319">
    <property type="term" value="C:Golgi to plasma membrane transport vesicle"/>
    <property type="evidence" value="ECO:0007669"/>
    <property type="project" value="TreeGrafter"/>
</dbReference>
<organism evidence="5 6">
    <name type="scientific">Aspergillus violaceofuscus (strain CBS 115571)</name>
    <dbReference type="NCBI Taxonomy" id="1450538"/>
    <lineage>
        <taxon>Eukaryota</taxon>
        <taxon>Fungi</taxon>
        <taxon>Dikarya</taxon>
        <taxon>Ascomycota</taxon>
        <taxon>Pezizomycotina</taxon>
        <taxon>Eurotiomycetes</taxon>
        <taxon>Eurotiomycetidae</taxon>
        <taxon>Eurotiales</taxon>
        <taxon>Aspergillaceae</taxon>
        <taxon>Aspergillus</taxon>
    </lineage>
</organism>
<feature type="compositionally biased region" description="Polar residues" evidence="3">
    <location>
        <begin position="67"/>
        <end position="82"/>
    </location>
</feature>
<gene>
    <name evidence="5" type="ORF">BO99DRAFT_414528</name>
</gene>
<dbReference type="GO" id="GO:0051286">
    <property type="term" value="C:cell tip"/>
    <property type="evidence" value="ECO:0007669"/>
    <property type="project" value="TreeGrafter"/>
</dbReference>
<evidence type="ECO:0000256" key="2">
    <source>
        <dbReference type="SAM" id="Coils"/>
    </source>
</evidence>
<dbReference type="InterPro" id="IPR040351">
    <property type="entry name" value="RAB3IL/RAB3IP/Sec2"/>
</dbReference>
<feature type="compositionally biased region" description="Polar residues" evidence="3">
    <location>
        <begin position="42"/>
        <end position="55"/>
    </location>
</feature>
<dbReference type="PANTHER" id="PTHR14430">
    <property type="entry name" value="RABIN3-RELATED"/>
    <property type="match status" value="1"/>
</dbReference>
<feature type="coiled-coil region" evidence="2">
    <location>
        <begin position="133"/>
        <end position="267"/>
    </location>
</feature>
<dbReference type="GO" id="GO:0005085">
    <property type="term" value="F:guanyl-nucleotide exchange factor activity"/>
    <property type="evidence" value="ECO:0007669"/>
    <property type="project" value="InterPro"/>
</dbReference>
<dbReference type="Pfam" id="PF25555">
    <property type="entry name" value="RAB3A-like_C"/>
    <property type="match status" value="1"/>
</dbReference>
<accession>A0A2V5GZZ1</accession>
<dbReference type="AlphaFoldDB" id="A0A2V5GZZ1"/>
<evidence type="ECO:0000313" key="6">
    <source>
        <dbReference type="Proteomes" id="UP000249829"/>
    </source>
</evidence>
<dbReference type="OMA" id="CCEFTGY"/>
<name>A0A2V5GZZ1_ASPV1</name>
<feature type="region of interest" description="Disordered" evidence="3">
    <location>
        <begin position="376"/>
        <end position="401"/>
    </location>
</feature>
<dbReference type="InterPro" id="IPR009449">
    <property type="entry name" value="Sec2_N"/>
</dbReference>
<dbReference type="Proteomes" id="UP000249829">
    <property type="component" value="Unassembled WGS sequence"/>
</dbReference>
<dbReference type="PANTHER" id="PTHR14430:SF0">
    <property type="entry name" value="SEC2P DOMAIN-CONTAINING PROTEIN"/>
    <property type="match status" value="1"/>
</dbReference>
<dbReference type="GO" id="GO:0006887">
    <property type="term" value="P:exocytosis"/>
    <property type="evidence" value="ECO:0007669"/>
    <property type="project" value="TreeGrafter"/>
</dbReference>
<feature type="compositionally biased region" description="Low complexity" evidence="3">
    <location>
        <begin position="385"/>
        <end position="401"/>
    </location>
</feature>
<reference evidence="5 6" key="1">
    <citation type="submission" date="2018-02" db="EMBL/GenBank/DDBJ databases">
        <title>The genomes of Aspergillus section Nigri reveals drivers in fungal speciation.</title>
        <authorList>
            <consortium name="DOE Joint Genome Institute"/>
            <person name="Vesth T.C."/>
            <person name="Nybo J."/>
            <person name="Theobald S."/>
            <person name="Brandl J."/>
            <person name="Frisvad J.C."/>
            <person name="Nielsen K.F."/>
            <person name="Lyhne E.K."/>
            <person name="Kogle M.E."/>
            <person name="Kuo A."/>
            <person name="Riley R."/>
            <person name="Clum A."/>
            <person name="Nolan M."/>
            <person name="Lipzen A."/>
            <person name="Salamov A."/>
            <person name="Henrissat B."/>
            <person name="Wiebenga A."/>
            <person name="De vries R.P."/>
            <person name="Grigoriev I.V."/>
            <person name="Mortensen U.H."/>
            <person name="Andersen M.R."/>
            <person name="Baker S.E."/>
        </authorList>
    </citation>
    <scope>NUCLEOTIDE SEQUENCE [LARGE SCALE GENOMIC DNA]</scope>
    <source>
        <strain evidence="5 6">CBS 115571</strain>
    </source>
</reference>
<dbReference type="SUPFAM" id="SSF144284">
    <property type="entry name" value="Sec2 N-terminal region"/>
    <property type="match status" value="1"/>
</dbReference>
<keyword evidence="6" id="KW-1185">Reference proteome</keyword>
<evidence type="ECO:0000256" key="1">
    <source>
        <dbReference type="ARBA" id="ARBA00023054"/>
    </source>
</evidence>
<dbReference type="Pfam" id="PF06428">
    <property type="entry name" value="Sec2p"/>
    <property type="match status" value="1"/>
</dbReference>
<proteinExistence type="predicted"/>
<dbReference type="Gene3D" id="6.10.140.910">
    <property type="match status" value="1"/>
</dbReference>
<evidence type="ECO:0000256" key="3">
    <source>
        <dbReference type="SAM" id="MobiDB-lite"/>
    </source>
</evidence>
<evidence type="ECO:0000259" key="4">
    <source>
        <dbReference type="Pfam" id="PF06428"/>
    </source>
</evidence>
<dbReference type="STRING" id="1450538.A0A2V5GZZ1"/>
<feature type="compositionally biased region" description="Low complexity" evidence="3">
    <location>
        <begin position="89"/>
        <end position="101"/>
    </location>
</feature>
<dbReference type="CDD" id="cd21044">
    <property type="entry name" value="Rab11BD_RAB3IP_like"/>
    <property type="match status" value="1"/>
</dbReference>